<dbReference type="EMBL" id="SUKA01000005">
    <property type="protein sequence ID" value="TJY63808.1"/>
    <property type="molecule type" value="Genomic_DNA"/>
</dbReference>
<name>A0A4U0GXL5_9SPHI</name>
<evidence type="ECO:0000313" key="3">
    <source>
        <dbReference type="Proteomes" id="UP000309872"/>
    </source>
</evidence>
<dbReference type="InterPro" id="IPR025586">
    <property type="entry name" value="PcfJ"/>
</dbReference>
<protein>
    <submittedName>
        <fullName evidence="2">PcfJ-like protein</fullName>
    </submittedName>
</protein>
<proteinExistence type="predicted"/>
<organism evidence="2 3">
    <name type="scientific">Sphingobacterium alkalisoli</name>
    <dbReference type="NCBI Taxonomy" id="1874115"/>
    <lineage>
        <taxon>Bacteria</taxon>
        <taxon>Pseudomonadati</taxon>
        <taxon>Bacteroidota</taxon>
        <taxon>Sphingobacteriia</taxon>
        <taxon>Sphingobacteriales</taxon>
        <taxon>Sphingobacteriaceae</taxon>
        <taxon>Sphingobacterium</taxon>
    </lineage>
</organism>
<keyword evidence="1" id="KW-0175">Coiled coil</keyword>
<reference evidence="2 3" key="1">
    <citation type="submission" date="2019-04" db="EMBL/GenBank/DDBJ databases">
        <title>Sphingobacterium olei sp. nov., isolated from oil-contaminated soil.</title>
        <authorList>
            <person name="Liu B."/>
        </authorList>
    </citation>
    <scope>NUCLEOTIDE SEQUENCE [LARGE SCALE GENOMIC DNA]</scope>
    <source>
        <strain evidence="2 3">Y3L14</strain>
    </source>
</reference>
<dbReference type="Proteomes" id="UP000309872">
    <property type="component" value="Unassembled WGS sequence"/>
</dbReference>
<accession>A0A4U0GXL5</accession>
<dbReference type="OrthoDB" id="700137at2"/>
<dbReference type="AlphaFoldDB" id="A0A4U0GXL5"/>
<gene>
    <name evidence="2" type="ORF">FAZ19_16200</name>
</gene>
<feature type="coiled-coil region" evidence="1">
    <location>
        <begin position="291"/>
        <end position="318"/>
    </location>
</feature>
<dbReference type="Pfam" id="PF14284">
    <property type="entry name" value="PcfJ"/>
    <property type="match status" value="1"/>
</dbReference>
<evidence type="ECO:0000256" key="1">
    <source>
        <dbReference type="SAM" id="Coils"/>
    </source>
</evidence>
<comment type="caution">
    <text evidence="2">The sequence shown here is derived from an EMBL/GenBank/DDBJ whole genome shotgun (WGS) entry which is preliminary data.</text>
</comment>
<evidence type="ECO:0000313" key="2">
    <source>
        <dbReference type="EMBL" id="TJY63808.1"/>
    </source>
</evidence>
<sequence>MKARTKLHHRVVELAAKLPAPSNEQRVWAFENCLKHIGYRTKKNIISCLSCGHVFKGMQILPTWDCPCCARKLTIEDTRKKKHQQRKIMAFIGVQGEFQVNRYFELNCYQRAGEAPSFSVYEITQQWMTEDGKVTVFGRQRNWTYYHDTFTGGMEIRNWDPRTGKYDILPYKVYPKIKVLPIFKRNGFKRSFYKLTPYEMFFSILRDNRSETLLKANQPDLLNMRVGNQRGRVDRHWDSIKIAIRNGYKVKDAATWLDHLDLLQRFGKDLRNPKYVCSINLALDHRRMIKKREREDRRLALERKKKQIEQEQMEYVRNKGVFFDLVLSAGDITVRVLTSVKEFIEEADRFHHCVYANSYYKKPNSLIFSARVKGRPVETVEVDLGALKVIQSRGVHNRASAYNQQIVNLVNSNIHQIRKRLRKLEQTA</sequence>
<keyword evidence="3" id="KW-1185">Reference proteome</keyword>
<dbReference type="RefSeq" id="WP_136821800.1">
    <property type="nucleotide sequence ID" value="NZ_BMJX01000005.1"/>
</dbReference>